<keyword evidence="3" id="KW-0378">Hydrolase</keyword>
<keyword evidence="1" id="KW-0732">Signal</keyword>
<dbReference type="PANTHER" id="PTHR21666:SF289">
    <property type="entry name" value="L-ALA--D-GLU ENDOPEPTIDASE"/>
    <property type="match status" value="1"/>
</dbReference>
<comment type="caution">
    <text evidence="3">The sequence shown here is derived from an EMBL/GenBank/DDBJ whole genome shotgun (WGS) entry which is preliminary data.</text>
</comment>
<accession>A0A645I6N8</accession>
<feature type="domain" description="M23ase beta-sheet core" evidence="2">
    <location>
        <begin position="4"/>
        <end position="99"/>
    </location>
</feature>
<dbReference type="InterPro" id="IPR050570">
    <property type="entry name" value="Cell_wall_metabolism_enzyme"/>
</dbReference>
<dbReference type="InterPro" id="IPR016047">
    <property type="entry name" value="M23ase_b-sheet_dom"/>
</dbReference>
<reference evidence="3" key="1">
    <citation type="submission" date="2019-08" db="EMBL/GenBank/DDBJ databases">
        <authorList>
            <person name="Kucharzyk K."/>
            <person name="Murdoch R.W."/>
            <person name="Higgins S."/>
            <person name="Loffler F."/>
        </authorList>
    </citation>
    <scope>NUCLEOTIDE SEQUENCE</scope>
</reference>
<evidence type="ECO:0000256" key="1">
    <source>
        <dbReference type="ARBA" id="ARBA00022729"/>
    </source>
</evidence>
<dbReference type="EMBL" id="VSSQ01108107">
    <property type="protein sequence ID" value="MPN46985.1"/>
    <property type="molecule type" value="Genomic_DNA"/>
</dbReference>
<gene>
    <name evidence="3" type="primary">nlpD_6</name>
    <name evidence="3" type="ORF">SDC9_194584</name>
</gene>
<dbReference type="Pfam" id="PF01551">
    <property type="entry name" value="Peptidase_M23"/>
    <property type="match status" value="1"/>
</dbReference>
<evidence type="ECO:0000259" key="2">
    <source>
        <dbReference type="Pfam" id="PF01551"/>
    </source>
</evidence>
<sequence length="105" mass="11747">MEDKHYGISILTAPNESVVSVLAGTVIYASYSFDYGWVIHVQHDENYVSIYKHNTSLLKKAGDSVKAGEVIAFTGENASNKTGDQFYFELWKKGKPVNPEEVIIF</sequence>
<dbReference type="PANTHER" id="PTHR21666">
    <property type="entry name" value="PEPTIDASE-RELATED"/>
    <property type="match status" value="1"/>
</dbReference>
<protein>
    <submittedName>
        <fullName evidence="3">Murein hydrolase activator NlpD</fullName>
    </submittedName>
</protein>
<dbReference type="Gene3D" id="2.70.70.10">
    <property type="entry name" value="Glucose Permease (Domain IIA)"/>
    <property type="match status" value="1"/>
</dbReference>
<proteinExistence type="predicted"/>
<dbReference type="AlphaFoldDB" id="A0A645I6N8"/>
<organism evidence="3">
    <name type="scientific">bioreactor metagenome</name>
    <dbReference type="NCBI Taxonomy" id="1076179"/>
    <lineage>
        <taxon>unclassified sequences</taxon>
        <taxon>metagenomes</taxon>
        <taxon>ecological metagenomes</taxon>
    </lineage>
</organism>
<dbReference type="CDD" id="cd12797">
    <property type="entry name" value="M23_peptidase"/>
    <property type="match status" value="1"/>
</dbReference>
<dbReference type="InterPro" id="IPR011055">
    <property type="entry name" value="Dup_hybrid_motif"/>
</dbReference>
<dbReference type="SUPFAM" id="SSF51261">
    <property type="entry name" value="Duplicated hybrid motif"/>
    <property type="match status" value="1"/>
</dbReference>
<name>A0A645I6N8_9ZZZZ</name>
<evidence type="ECO:0000313" key="3">
    <source>
        <dbReference type="EMBL" id="MPN46985.1"/>
    </source>
</evidence>
<dbReference type="GO" id="GO:0004222">
    <property type="term" value="F:metalloendopeptidase activity"/>
    <property type="evidence" value="ECO:0007669"/>
    <property type="project" value="TreeGrafter"/>
</dbReference>